<proteinExistence type="inferred from homology"/>
<dbReference type="InterPro" id="IPR036144">
    <property type="entry name" value="RibA-like_sf"/>
</dbReference>
<evidence type="ECO:0000256" key="5">
    <source>
        <dbReference type="ARBA" id="ARBA00022723"/>
    </source>
</evidence>
<evidence type="ECO:0000256" key="6">
    <source>
        <dbReference type="ARBA" id="ARBA00022741"/>
    </source>
</evidence>
<keyword evidence="7 11" id="KW-0378">Hydrolase</keyword>
<comment type="caution">
    <text evidence="13">The sequence shown here is derived from an EMBL/GenBank/DDBJ whole genome shotgun (WGS) entry which is preliminary data.</text>
</comment>
<dbReference type="GO" id="GO:0009231">
    <property type="term" value="P:riboflavin biosynthetic process"/>
    <property type="evidence" value="ECO:0007669"/>
    <property type="project" value="UniProtKB-UniRule"/>
</dbReference>
<dbReference type="PANTHER" id="PTHR21327:SF18">
    <property type="entry name" value="3,4-DIHYDROXY-2-BUTANONE 4-PHOSPHATE SYNTHASE"/>
    <property type="match status" value="1"/>
</dbReference>
<dbReference type="InterPro" id="IPR000926">
    <property type="entry name" value="RibA"/>
</dbReference>
<dbReference type="SUPFAM" id="SSF55821">
    <property type="entry name" value="YrdC/RibB"/>
    <property type="match status" value="1"/>
</dbReference>
<dbReference type="Proteomes" id="UP000295304">
    <property type="component" value="Unassembled WGS sequence"/>
</dbReference>
<dbReference type="CDD" id="cd00641">
    <property type="entry name" value="GTP_cyclohydro2"/>
    <property type="match status" value="1"/>
</dbReference>
<keyword evidence="4 11" id="KW-0686">Riboflavin biosynthesis</keyword>
<dbReference type="EC" id="3.5.4.25" evidence="11"/>
<feature type="binding site" evidence="11">
    <location>
        <position position="253"/>
    </location>
    <ligand>
        <name>Zn(2+)</name>
        <dbReference type="ChEBI" id="CHEBI:29105"/>
        <note>catalytic</note>
    </ligand>
</feature>
<dbReference type="SUPFAM" id="SSF142695">
    <property type="entry name" value="RibA-like"/>
    <property type="match status" value="1"/>
</dbReference>
<evidence type="ECO:0000256" key="1">
    <source>
        <dbReference type="ARBA" id="ARBA00004853"/>
    </source>
</evidence>
<name>A0A4V2UP76_9PROT</name>
<gene>
    <name evidence="11" type="primary">ribA</name>
    <name evidence="13" type="ORF">EDD55_101172</name>
</gene>
<evidence type="ECO:0000256" key="7">
    <source>
        <dbReference type="ARBA" id="ARBA00022801"/>
    </source>
</evidence>
<dbReference type="Gene3D" id="3.40.50.10990">
    <property type="entry name" value="GTP cyclohydrolase II"/>
    <property type="match status" value="1"/>
</dbReference>
<feature type="binding site" evidence="11">
    <location>
        <position position="342"/>
    </location>
    <ligand>
        <name>GTP</name>
        <dbReference type="ChEBI" id="CHEBI:37565"/>
    </ligand>
</feature>
<comment type="similarity">
    <text evidence="3">In the C-terminal section; belongs to the GTP cyclohydrolase II family.</text>
</comment>
<evidence type="ECO:0000256" key="9">
    <source>
        <dbReference type="ARBA" id="ARBA00023134"/>
    </source>
</evidence>
<comment type="cofactor">
    <cofactor evidence="11">
        <name>Zn(2+)</name>
        <dbReference type="ChEBI" id="CHEBI:29105"/>
    </cofactor>
    <text evidence="11">Binds 1 zinc ion per subunit.</text>
</comment>
<dbReference type="RefSeq" id="WP_132937586.1">
    <property type="nucleotide sequence ID" value="NZ_CP119676.1"/>
</dbReference>
<dbReference type="NCBIfam" id="TIGR00505">
    <property type="entry name" value="ribA"/>
    <property type="match status" value="1"/>
</dbReference>
<dbReference type="InterPro" id="IPR032677">
    <property type="entry name" value="GTP_cyclohydro_II"/>
</dbReference>
<comment type="function">
    <text evidence="11">Catalyzes the conversion of GTP to 2,5-diamino-6-ribosylamino-4(3H)-pyrimidinone 5'-phosphate (DARP), formate and pyrophosphate.</text>
</comment>
<dbReference type="Pfam" id="PF00925">
    <property type="entry name" value="GTP_cyclohydro2"/>
    <property type="match status" value="1"/>
</dbReference>
<feature type="binding site" evidence="11">
    <location>
        <begin position="237"/>
        <end position="241"/>
    </location>
    <ligand>
        <name>GTP</name>
        <dbReference type="ChEBI" id="CHEBI:37565"/>
    </ligand>
</feature>
<organism evidence="13 14">
    <name type="scientific">Varunaivibrio sulfuroxidans</name>
    <dbReference type="NCBI Taxonomy" id="1773489"/>
    <lineage>
        <taxon>Bacteria</taxon>
        <taxon>Pseudomonadati</taxon>
        <taxon>Pseudomonadota</taxon>
        <taxon>Alphaproteobacteria</taxon>
        <taxon>Rhodospirillales</taxon>
        <taxon>Magnetovibrionaceae</taxon>
        <taxon>Varunaivibrio</taxon>
    </lineage>
</organism>
<keyword evidence="14" id="KW-1185">Reference proteome</keyword>
<keyword evidence="8 11" id="KW-0862">Zinc</keyword>
<evidence type="ECO:0000256" key="11">
    <source>
        <dbReference type="HAMAP-Rule" id="MF_00179"/>
    </source>
</evidence>
<feature type="binding site" evidence="11">
    <location>
        <position position="255"/>
    </location>
    <ligand>
        <name>Zn(2+)</name>
        <dbReference type="ChEBI" id="CHEBI:29105"/>
        <note>catalytic</note>
    </ligand>
</feature>
<evidence type="ECO:0000256" key="3">
    <source>
        <dbReference type="ARBA" id="ARBA00008976"/>
    </source>
</evidence>
<evidence type="ECO:0000256" key="8">
    <source>
        <dbReference type="ARBA" id="ARBA00022833"/>
    </source>
</evidence>
<dbReference type="InterPro" id="IPR017945">
    <property type="entry name" value="DHBP_synth_RibB-like_a/b_dom"/>
</dbReference>
<protein>
    <recommendedName>
        <fullName evidence="11">GTP cyclohydrolase-2</fullName>
        <ecNumber evidence="11">3.5.4.25</ecNumber>
    </recommendedName>
    <alternativeName>
        <fullName evidence="11">GTP cyclohydrolase II</fullName>
    </alternativeName>
</protein>
<dbReference type="Gene3D" id="3.90.870.10">
    <property type="entry name" value="DHBP synthase"/>
    <property type="match status" value="1"/>
</dbReference>
<feature type="binding site" evidence="11">
    <location>
        <begin position="280"/>
        <end position="282"/>
    </location>
    <ligand>
        <name>GTP</name>
        <dbReference type="ChEBI" id="CHEBI:37565"/>
    </ligand>
</feature>
<comment type="catalytic activity">
    <reaction evidence="10 11">
        <text>GTP + 4 H2O = 2,5-diamino-6-hydroxy-4-(5-phosphoribosylamino)-pyrimidine + formate + 2 phosphate + 3 H(+)</text>
        <dbReference type="Rhea" id="RHEA:23704"/>
        <dbReference type="ChEBI" id="CHEBI:15377"/>
        <dbReference type="ChEBI" id="CHEBI:15378"/>
        <dbReference type="ChEBI" id="CHEBI:15740"/>
        <dbReference type="ChEBI" id="CHEBI:37565"/>
        <dbReference type="ChEBI" id="CHEBI:43474"/>
        <dbReference type="ChEBI" id="CHEBI:58614"/>
        <dbReference type="EC" id="3.5.4.25"/>
    </reaction>
</comment>
<dbReference type="OrthoDB" id="9793111at2"/>
<feature type="domain" description="GTP cyclohydrolase II" evidence="12">
    <location>
        <begin position="193"/>
        <end position="358"/>
    </location>
</feature>
<dbReference type="PANTHER" id="PTHR21327">
    <property type="entry name" value="GTP CYCLOHYDROLASE II-RELATED"/>
    <property type="match status" value="1"/>
</dbReference>
<feature type="binding site" evidence="11">
    <location>
        <position position="302"/>
    </location>
    <ligand>
        <name>GTP</name>
        <dbReference type="ChEBI" id="CHEBI:37565"/>
    </ligand>
</feature>
<keyword evidence="9 11" id="KW-0342">GTP-binding</keyword>
<dbReference type="EMBL" id="SLZW01000001">
    <property type="protein sequence ID" value="TCS64841.1"/>
    <property type="molecule type" value="Genomic_DNA"/>
</dbReference>
<dbReference type="HAMAP" id="MF_00179">
    <property type="entry name" value="RibA"/>
    <property type="match status" value="1"/>
</dbReference>
<dbReference type="GO" id="GO:0005525">
    <property type="term" value="F:GTP binding"/>
    <property type="evidence" value="ECO:0007669"/>
    <property type="project" value="UniProtKB-KW"/>
</dbReference>
<evidence type="ECO:0000313" key="13">
    <source>
        <dbReference type="EMBL" id="TCS64841.1"/>
    </source>
</evidence>
<feature type="binding site" evidence="11">
    <location>
        <position position="337"/>
    </location>
    <ligand>
        <name>GTP</name>
        <dbReference type="ChEBI" id="CHEBI:37565"/>
    </ligand>
</feature>
<keyword evidence="5 11" id="KW-0479">Metal-binding</keyword>
<comment type="pathway">
    <text evidence="1 11">Cofactor biosynthesis; riboflavin biosynthesis; 5-amino-6-(D-ribitylamino)uracil from GTP: step 1/4.</text>
</comment>
<feature type="binding site" evidence="11">
    <location>
        <position position="258"/>
    </location>
    <ligand>
        <name>GTP</name>
        <dbReference type="ChEBI" id="CHEBI:37565"/>
    </ligand>
</feature>
<feature type="active site" description="Proton acceptor" evidence="11">
    <location>
        <position position="314"/>
    </location>
</feature>
<dbReference type="FunFam" id="3.40.50.10990:FF:000002">
    <property type="entry name" value="GTP cyclohydrolase-2"/>
    <property type="match status" value="1"/>
</dbReference>
<dbReference type="NCBIfam" id="NF001591">
    <property type="entry name" value="PRK00393.1"/>
    <property type="match status" value="1"/>
</dbReference>
<dbReference type="GO" id="GO:0003935">
    <property type="term" value="F:GTP cyclohydrolase II activity"/>
    <property type="evidence" value="ECO:0007669"/>
    <property type="project" value="UniProtKB-UniRule"/>
</dbReference>
<feature type="binding site" evidence="11">
    <location>
        <position position="242"/>
    </location>
    <ligand>
        <name>Zn(2+)</name>
        <dbReference type="ChEBI" id="CHEBI:29105"/>
        <note>catalytic</note>
    </ligand>
</feature>
<accession>A0A4V2UP76</accession>
<evidence type="ECO:0000256" key="2">
    <source>
        <dbReference type="ARBA" id="ARBA00005520"/>
    </source>
</evidence>
<dbReference type="GO" id="GO:0005829">
    <property type="term" value="C:cytosol"/>
    <property type="evidence" value="ECO:0007669"/>
    <property type="project" value="TreeGrafter"/>
</dbReference>
<evidence type="ECO:0000256" key="4">
    <source>
        <dbReference type="ARBA" id="ARBA00022619"/>
    </source>
</evidence>
<feature type="active site" description="Nucleophile" evidence="11">
    <location>
        <position position="316"/>
    </location>
</feature>
<reference evidence="13 14" key="1">
    <citation type="submission" date="2019-03" db="EMBL/GenBank/DDBJ databases">
        <title>Genomic Encyclopedia of Type Strains, Phase IV (KMG-IV): sequencing the most valuable type-strain genomes for metagenomic binning, comparative biology and taxonomic classification.</title>
        <authorList>
            <person name="Goeker M."/>
        </authorList>
    </citation>
    <scope>NUCLEOTIDE SEQUENCE [LARGE SCALE GENOMIC DNA]</scope>
    <source>
        <strain evidence="13 14">DSM 101688</strain>
    </source>
</reference>
<evidence type="ECO:0000313" key="14">
    <source>
        <dbReference type="Proteomes" id="UP000295304"/>
    </source>
</evidence>
<keyword evidence="6 11" id="KW-0547">Nucleotide-binding</keyword>
<dbReference type="AlphaFoldDB" id="A0A4V2UP76"/>
<evidence type="ECO:0000259" key="12">
    <source>
        <dbReference type="Pfam" id="PF00925"/>
    </source>
</evidence>
<comment type="similarity">
    <text evidence="2">In the N-terminal section; belongs to the DHBP synthase family.</text>
</comment>
<sequence>MPHRTEQNVIPRSRQPVSLLTVERAVSDLRRGRFVVILGPGGRAVLAQGAEAVTEKSAAALKEAAGGDPYLAITARRAAVLGIGSFPSKVVRIIFDAIPDAGRLHRLCNPLETLHESDIARIKTEVIDEHSSESAAAGLNKIARLLPAALLAPITAPDADDIAGWAARRDYILIDAGDIFQYAAVAARTLKKVSEADVPLVDSEQTRIIAFRPEDGGLEHLAIVIGTLDATAPVLVRLHSECFTGDLLGSLRCDCGDQLRGAIKTIAEHGSGVLLYLAQEGRGIGLVNKLRAYALQDRGFDTLDANEQLGFDADERIYLPAVQMLKQLGVASVRLLTNNPRKVGALTHHGIAVSERVPHSFPSNRHNEIYLNTKSTRGGHLF</sequence>
<comment type="similarity">
    <text evidence="11">Belongs to the GTP cyclohydrolase II family.</text>
</comment>
<evidence type="ECO:0000256" key="10">
    <source>
        <dbReference type="ARBA" id="ARBA00049295"/>
    </source>
</evidence>
<dbReference type="UniPathway" id="UPA00275">
    <property type="reaction ID" value="UER00400"/>
</dbReference>
<dbReference type="GO" id="GO:0008270">
    <property type="term" value="F:zinc ion binding"/>
    <property type="evidence" value="ECO:0007669"/>
    <property type="project" value="UniProtKB-UniRule"/>
</dbReference>